<dbReference type="Gene3D" id="2.60.40.3690">
    <property type="match status" value="1"/>
</dbReference>
<name>A0A415BVF9_PHOVU</name>
<gene>
    <name evidence="2" type="ORF">DW150_04160</name>
</gene>
<dbReference type="Proteomes" id="UP000285777">
    <property type="component" value="Unassembled WGS sequence"/>
</dbReference>
<dbReference type="EMBL" id="QRLF01000005">
    <property type="protein sequence ID" value="RHI94796.1"/>
    <property type="molecule type" value="Genomic_DNA"/>
</dbReference>
<dbReference type="InterPro" id="IPR029140">
    <property type="entry name" value="Mfa1_C"/>
</dbReference>
<sequence length="523" mass="57192">MKIKGLLLGMFACAALVSCTNDDIVEESGNGQVLKGDGYIAVEFSMAGNGGGRAATLGDFQDAEAAEVKVTSATFFFLDASGNSCATPFTIEGDLLNPWEDGSGSIDETSSPVIVMENPTATPASIVAILNPITPIKNTTTMYSLSQLQAADLALDYRILTEGNFVMSNSVYMDANGAPVVGAPVSASNIKKTEEEAKTDPNPVKIPVEKVVAKVDMVAGQNVKGNNEEQKIDGGDLTTITAVIKGWWLDNTNLKSYLIKNIETSWTYNWWNDLNNKRSYWATSVEGTLEHGSYNDNTTAAKYCLENTSETAHTKMVVAAELQIDGKPASLIQWRKNLYTEDGFKTQIANMAEVRNYYICTNPDAAEAEDKEYVSLKKDNLDFAYNTTSNPDVTDKDWQAIVKVKAKTPQIYTISVVSGEKIATPVTQETVNASFKNIATFKYWNEGRTYFYTDIEHNGNICGIVRNHLYKLTINSITGFGTPVPDPDKEIIPEKPTDDENSYIAAKVEILSYKVVSQSVDLN</sequence>
<dbReference type="Pfam" id="PF15495">
    <property type="entry name" value="Fimbrillin_C"/>
    <property type="match status" value="1"/>
</dbReference>
<feature type="domain" description="Minor fimbrium subunit Mfa1 C-terminal" evidence="1">
    <location>
        <begin position="441"/>
        <end position="515"/>
    </location>
</feature>
<evidence type="ECO:0000313" key="2">
    <source>
        <dbReference type="EMBL" id="RHI94796.1"/>
    </source>
</evidence>
<dbReference type="Gene3D" id="2.60.40.2580">
    <property type="match status" value="1"/>
</dbReference>
<proteinExistence type="predicted"/>
<dbReference type="AlphaFoldDB" id="A0A415BVF9"/>
<accession>A0A415BVF9</accession>
<dbReference type="InterPro" id="IPR047786">
    <property type="entry name" value="Mfa1_fim"/>
</dbReference>
<dbReference type="Gene3D" id="1.10.20.150">
    <property type="match status" value="1"/>
</dbReference>
<protein>
    <recommendedName>
        <fullName evidence="1">Minor fimbrium subunit Mfa1 C-terminal domain-containing protein</fullName>
    </recommendedName>
</protein>
<comment type="caution">
    <text evidence="2">The sequence shown here is derived from an EMBL/GenBank/DDBJ whole genome shotgun (WGS) entry which is preliminary data.</text>
</comment>
<organism evidence="2 3">
    <name type="scientific">Phocaeicola vulgatus</name>
    <name type="common">Bacteroides vulgatus</name>
    <dbReference type="NCBI Taxonomy" id="821"/>
    <lineage>
        <taxon>Bacteria</taxon>
        <taxon>Pseudomonadati</taxon>
        <taxon>Bacteroidota</taxon>
        <taxon>Bacteroidia</taxon>
        <taxon>Bacteroidales</taxon>
        <taxon>Bacteroidaceae</taxon>
        <taxon>Phocaeicola</taxon>
    </lineage>
</organism>
<evidence type="ECO:0000259" key="1">
    <source>
        <dbReference type="Pfam" id="PF15495"/>
    </source>
</evidence>
<dbReference type="RefSeq" id="WP_118290124.1">
    <property type="nucleotide sequence ID" value="NZ_QRLF01000005.1"/>
</dbReference>
<reference evidence="2 3" key="1">
    <citation type="submission" date="2018-08" db="EMBL/GenBank/DDBJ databases">
        <title>A genome reference for cultivated species of the human gut microbiota.</title>
        <authorList>
            <person name="Zou Y."/>
            <person name="Xue W."/>
            <person name="Luo G."/>
        </authorList>
    </citation>
    <scope>NUCLEOTIDE SEQUENCE [LARGE SCALE GENOMIC DNA]</scope>
    <source>
        <strain evidence="2 3">AM13-21</strain>
    </source>
</reference>
<dbReference type="NCBIfam" id="NF038041">
    <property type="entry name" value="fim_Mfa1_fam"/>
    <property type="match status" value="1"/>
</dbReference>
<dbReference type="PROSITE" id="PS51257">
    <property type="entry name" value="PROKAR_LIPOPROTEIN"/>
    <property type="match status" value="1"/>
</dbReference>
<dbReference type="GO" id="GO:0009418">
    <property type="term" value="C:pilus shaft"/>
    <property type="evidence" value="ECO:0007669"/>
    <property type="project" value="InterPro"/>
</dbReference>
<evidence type="ECO:0000313" key="3">
    <source>
        <dbReference type="Proteomes" id="UP000285777"/>
    </source>
</evidence>